<evidence type="ECO:0008006" key="9">
    <source>
        <dbReference type="Google" id="ProtNLM"/>
    </source>
</evidence>
<reference evidence="8" key="1">
    <citation type="submission" date="2022-10" db="EMBL/GenBank/DDBJ databases">
        <title>Genome assembly of Pristionchus species.</title>
        <authorList>
            <person name="Yoshida K."/>
            <person name="Sommer R.J."/>
        </authorList>
    </citation>
    <scope>NUCLEOTIDE SEQUENCE [LARGE SCALE GENOMIC DNA]</scope>
    <source>
        <strain evidence="8">RS5460</strain>
    </source>
</reference>
<feature type="transmembrane region" description="Helical" evidence="6">
    <location>
        <begin position="176"/>
        <end position="200"/>
    </location>
</feature>
<accession>A0AAN5DAF8</accession>
<comment type="similarity">
    <text evidence="2">Belongs to the nematode receptor-like protein srd family.</text>
</comment>
<dbReference type="Pfam" id="PF10317">
    <property type="entry name" value="7TM_GPCR_Srd"/>
    <property type="match status" value="1"/>
</dbReference>
<dbReference type="GO" id="GO:0016020">
    <property type="term" value="C:membrane"/>
    <property type="evidence" value="ECO:0007669"/>
    <property type="project" value="UniProtKB-SubCell"/>
</dbReference>
<evidence type="ECO:0000256" key="3">
    <source>
        <dbReference type="ARBA" id="ARBA00022692"/>
    </source>
</evidence>
<feature type="transmembrane region" description="Helical" evidence="6">
    <location>
        <begin position="6"/>
        <end position="32"/>
    </location>
</feature>
<name>A0AAN5DAF8_9BILA</name>
<dbReference type="InterPro" id="IPR050920">
    <property type="entry name" value="Nematode_rcpt-like_delta"/>
</dbReference>
<evidence type="ECO:0000313" key="7">
    <source>
        <dbReference type="EMBL" id="GMR58597.1"/>
    </source>
</evidence>
<dbReference type="EMBL" id="BTRK01000006">
    <property type="protein sequence ID" value="GMR58597.1"/>
    <property type="molecule type" value="Genomic_DNA"/>
</dbReference>
<dbReference type="AlphaFoldDB" id="A0AAN5DAF8"/>
<evidence type="ECO:0000256" key="1">
    <source>
        <dbReference type="ARBA" id="ARBA00004141"/>
    </source>
</evidence>
<feature type="transmembrane region" description="Helical" evidence="6">
    <location>
        <begin position="215"/>
        <end position="234"/>
    </location>
</feature>
<keyword evidence="5 6" id="KW-0472">Membrane</keyword>
<keyword evidence="4 6" id="KW-1133">Transmembrane helix</keyword>
<evidence type="ECO:0000256" key="6">
    <source>
        <dbReference type="SAM" id="Phobius"/>
    </source>
</evidence>
<gene>
    <name evidence="7" type="ORF">PMAYCL1PPCAC_28792</name>
</gene>
<dbReference type="Proteomes" id="UP001328107">
    <property type="component" value="Unassembled WGS sequence"/>
</dbReference>
<protein>
    <recommendedName>
        <fullName evidence="9">G protein-coupled receptor</fullName>
    </recommendedName>
</protein>
<evidence type="ECO:0000256" key="2">
    <source>
        <dbReference type="ARBA" id="ARBA00009166"/>
    </source>
</evidence>
<feature type="transmembrane region" description="Helical" evidence="6">
    <location>
        <begin position="135"/>
        <end position="155"/>
    </location>
</feature>
<organism evidence="7 8">
    <name type="scientific">Pristionchus mayeri</name>
    <dbReference type="NCBI Taxonomy" id="1317129"/>
    <lineage>
        <taxon>Eukaryota</taxon>
        <taxon>Metazoa</taxon>
        <taxon>Ecdysozoa</taxon>
        <taxon>Nematoda</taxon>
        <taxon>Chromadorea</taxon>
        <taxon>Rhabditida</taxon>
        <taxon>Rhabditina</taxon>
        <taxon>Diplogasteromorpha</taxon>
        <taxon>Diplogasteroidea</taxon>
        <taxon>Neodiplogasteridae</taxon>
        <taxon>Pristionchus</taxon>
    </lineage>
</organism>
<comment type="caution">
    <text evidence="7">The sequence shown here is derived from an EMBL/GenBank/DDBJ whole genome shotgun (WGS) entry which is preliminary data.</text>
</comment>
<proteinExistence type="inferred from homology"/>
<dbReference type="InterPro" id="IPR019421">
    <property type="entry name" value="7TM_GPCR_serpentine_rcpt_Srd"/>
</dbReference>
<dbReference type="PANTHER" id="PTHR22945">
    <property type="entry name" value="SERPENTINE RECEPTOR, CLASS D DELTA"/>
    <property type="match status" value="1"/>
</dbReference>
<sequence length="238" mass="27088">MVYTSMDLLSICVYSISGFLGVFGNGILLLAIKFRSPSSWKFVPFKQVTTSVYLGPCTLISGFTCHIFHAVLVGCILEFVPNSFNQVASFFTNDSPDEVRNALRLLHPEHDQFEEYVIEGHVDIQPRLLARFLQAYMLGPIIPLCIIVFIVRLKVLNKIKSKEDVMTDKTKEMHKSLVKVLTLQASLPILFLASVITFILVKRQIFDSPFLEHSIFWYVSFMPALTPYITLCNVTPFR</sequence>
<evidence type="ECO:0000256" key="5">
    <source>
        <dbReference type="ARBA" id="ARBA00023136"/>
    </source>
</evidence>
<feature type="transmembrane region" description="Helical" evidence="6">
    <location>
        <begin position="53"/>
        <end position="80"/>
    </location>
</feature>
<comment type="subcellular location">
    <subcellularLocation>
        <location evidence="1">Membrane</location>
        <topology evidence="1">Multi-pass membrane protein</topology>
    </subcellularLocation>
</comment>
<evidence type="ECO:0000313" key="8">
    <source>
        <dbReference type="Proteomes" id="UP001328107"/>
    </source>
</evidence>
<keyword evidence="8" id="KW-1185">Reference proteome</keyword>
<feature type="non-terminal residue" evidence="7">
    <location>
        <position position="238"/>
    </location>
</feature>
<keyword evidence="3 6" id="KW-0812">Transmembrane</keyword>
<evidence type="ECO:0000256" key="4">
    <source>
        <dbReference type="ARBA" id="ARBA00022989"/>
    </source>
</evidence>
<dbReference type="PANTHER" id="PTHR22945:SF40">
    <property type="entry name" value="SERPENTINE RECEPTOR, CLASS D (DELTA)-RELATED"/>
    <property type="match status" value="1"/>
</dbReference>